<feature type="transmembrane region" description="Helical" evidence="2">
    <location>
        <begin position="340"/>
        <end position="365"/>
    </location>
</feature>
<dbReference type="RefSeq" id="WP_165644498.1">
    <property type="nucleotide sequence ID" value="NZ_BSPM01000009.1"/>
</dbReference>
<sequence>MTIQRPNVPADAEGGSAAWHVLRTASLAWPIILSRAGLVVLFTADTVVTGRVGGLELAGLGLGVAPLLVVLLVTLGAMQATVVLAAQSIGAGRPGAIGDILRAGFVNALLLGIGAAALSLFAEDFFVATGQAPDVAAVAAAVARQFAWGMPGQLLFITANMILEATERPRVGMVIILGANLVNVVLDGVLVLGWGGLVETGGAATAMATSSVVRWGAFAAALAVLLADEGRNGGRYGIRAPLSAWVRCFVAAGGETGRTIRRLGLPMGLGQGVESAAFAALVFMAGLIGTAALAAHQTTMTVMALVYMNAVGVGGAASIRVGNAVGRRHPRALARAGWSAIGLGGLLSGLCGVVVAAAPGAVAGLVTADPAALAIATRTLGIAGWLLALDSTMGVAMGALRGLGDVWMPTLLQAAAFWFVAVPVAWLAGFHLDGGAVGLFVGMGAGIIASNALLLPRFAVASRAAVRRLEKAAGTA</sequence>
<protein>
    <submittedName>
        <fullName evidence="3">MATE family multidrug resistance protein</fullName>
    </submittedName>
</protein>
<dbReference type="Pfam" id="PF01554">
    <property type="entry name" value="MatE"/>
    <property type="match status" value="2"/>
</dbReference>
<feature type="transmembrane region" description="Helical" evidence="2">
    <location>
        <begin position="276"/>
        <end position="295"/>
    </location>
</feature>
<dbReference type="PANTHER" id="PTHR43298">
    <property type="entry name" value="MULTIDRUG RESISTANCE PROTEIN NORM-RELATED"/>
    <property type="match status" value="1"/>
</dbReference>
<dbReference type="PANTHER" id="PTHR43298:SF2">
    <property type="entry name" value="FMN_FAD EXPORTER YEEO-RELATED"/>
    <property type="match status" value="1"/>
</dbReference>
<name>A0A4R6RBM7_9HYPH</name>
<feature type="transmembrane region" description="Helical" evidence="2">
    <location>
        <begin position="371"/>
        <end position="389"/>
    </location>
</feature>
<dbReference type="Proteomes" id="UP000294547">
    <property type="component" value="Unassembled WGS sequence"/>
</dbReference>
<evidence type="ECO:0000256" key="2">
    <source>
        <dbReference type="SAM" id="Phobius"/>
    </source>
</evidence>
<keyword evidence="1" id="KW-0813">Transport</keyword>
<keyword evidence="2" id="KW-0812">Transmembrane</keyword>
<feature type="transmembrane region" description="Helical" evidence="2">
    <location>
        <begin position="410"/>
        <end position="430"/>
    </location>
</feature>
<proteinExistence type="predicted"/>
<dbReference type="EMBL" id="SNXY01000009">
    <property type="protein sequence ID" value="TDP83444.1"/>
    <property type="molecule type" value="Genomic_DNA"/>
</dbReference>
<dbReference type="GO" id="GO:0005886">
    <property type="term" value="C:plasma membrane"/>
    <property type="evidence" value="ECO:0007669"/>
    <property type="project" value="TreeGrafter"/>
</dbReference>
<dbReference type="AlphaFoldDB" id="A0A4R6RBM7"/>
<gene>
    <name evidence="3" type="ORF">EDD54_3406</name>
</gene>
<feature type="transmembrane region" description="Helical" evidence="2">
    <location>
        <begin position="436"/>
        <end position="460"/>
    </location>
</feature>
<comment type="caution">
    <text evidence="3">The sequence shown here is derived from an EMBL/GenBank/DDBJ whole genome shotgun (WGS) entry which is preliminary data.</text>
</comment>
<feature type="transmembrane region" description="Helical" evidence="2">
    <location>
        <begin position="175"/>
        <end position="197"/>
    </location>
</feature>
<feature type="transmembrane region" description="Helical" evidence="2">
    <location>
        <begin position="100"/>
        <end position="122"/>
    </location>
</feature>
<evidence type="ECO:0000256" key="1">
    <source>
        <dbReference type="ARBA" id="ARBA00022448"/>
    </source>
</evidence>
<feature type="transmembrane region" description="Helical" evidence="2">
    <location>
        <begin position="301"/>
        <end position="319"/>
    </location>
</feature>
<dbReference type="GO" id="GO:0042910">
    <property type="term" value="F:xenobiotic transmembrane transporter activity"/>
    <property type="evidence" value="ECO:0007669"/>
    <property type="project" value="InterPro"/>
</dbReference>
<feature type="transmembrane region" description="Helical" evidence="2">
    <location>
        <begin position="64"/>
        <end position="88"/>
    </location>
</feature>
<organism evidence="3 4">
    <name type="scientific">Oharaeibacter diazotrophicus</name>
    <dbReference type="NCBI Taxonomy" id="1920512"/>
    <lineage>
        <taxon>Bacteria</taxon>
        <taxon>Pseudomonadati</taxon>
        <taxon>Pseudomonadota</taxon>
        <taxon>Alphaproteobacteria</taxon>
        <taxon>Hyphomicrobiales</taxon>
        <taxon>Pleomorphomonadaceae</taxon>
        <taxon>Oharaeibacter</taxon>
    </lineage>
</organism>
<keyword evidence="4" id="KW-1185">Reference proteome</keyword>
<dbReference type="InterPro" id="IPR050222">
    <property type="entry name" value="MATE_MdtK"/>
</dbReference>
<dbReference type="GO" id="GO:0015297">
    <property type="term" value="F:antiporter activity"/>
    <property type="evidence" value="ECO:0007669"/>
    <property type="project" value="InterPro"/>
</dbReference>
<evidence type="ECO:0000313" key="4">
    <source>
        <dbReference type="Proteomes" id="UP000294547"/>
    </source>
</evidence>
<feature type="transmembrane region" description="Helical" evidence="2">
    <location>
        <begin position="203"/>
        <end position="227"/>
    </location>
</feature>
<evidence type="ECO:0000313" key="3">
    <source>
        <dbReference type="EMBL" id="TDP83444.1"/>
    </source>
</evidence>
<feature type="transmembrane region" description="Helical" evidence="2">
    <location>
        <begin position="142"/>
        <end position="163"/>
    </location>
</feature>
<feature type="transmembrane region" description="Helical" evidence="2">
    <location>
        <begin position="21"/>
        <end position="44"/>
    </location>
</feature>
<reference evidence="3 4" key="1">
    <citation type="submission" date="2019-03" db="EMBL/GenBank/DDBJ databases">
        <title>Genomic Encyclopedia of Type Strains, Phase IV (KMG-IV): sequencing the most valuable type-strain genomes for metagenomic binning, comparative biology and taxonomic classification.</title>
        <authorList>
            <person name="Goeker M."/>
        </authorList>
    </citation>
    <scope>NUCLEOTIDE SEQUENCE [LARGE SCALE GENOMIC DNA]</scope>
    <source>
        <strain evidence="3 4">DSM 102969</strain>
    </source>
</reference>
<keyword evidence="2" id="KW-0472">Membrane</keyword>
<keyword evidence="2" id="KW-1133">Transmembrane helix</keyword>
<dbReference type="NCBIfam" id="TIGR00797">
    <property type="entry name" value="matE"/>
    <property type="match status" value="1"/>
</dbReference>
<dbReference type="InterPro" id="IPR002528">
    <property type="entry name" value="MATE_fam"/>
</dbReference>
<accession>A0A4R6RBM7</accession>